<evidence type="ECO:0000313" key="9">
    <source>
        <dbReference type="Proteomes" id="UP001589834"/>
    </source>
</evidence>
<feature type="domain" description="EamA" evidence="7">
    <location>
        <begin position="10"/>
        <end position="140"/>
    </location>
</feature>
<feature type="transmembrane region" description="Helical" evidence="6">
    <location>
        <begin position="39"/>
        <end position="56"/>
    </location>
</feature>
<feature type="transmembrane region" description="Helical" evidence="6">
    <location>
        <begin position="93"/>
        <end position="112"/>
    </location>
</feature>
<feature type="transmembrane region" description="Helical" evidence="6">
    <location>
        <begin position="214"/>
        <end position="235"/>
    </location>
</feature>
<comment type="similarity">
    <text evidence="2">Belongs to the EamA transporter family.</text>
</comment>
<dbReference type="InterPro" id="IPR050638">
    <property type="entry name" value="AA-Vitamin_Transporters"/>
</dbReference>
<keyword evidence="3 6" id="KW-0812">Transmembrane</keyword>
<evidence type="ECO:0000313" key="8">
    <source>
        <dbReference type="EMBL" id="MFC0593228.1"/>
    </source>
</evidence>
<dbReference type="Proteomes" id="UP001589834">
    <property type="component" value="Unassembled WGS sequence"/>
</dbReference>
<evidence type="ECO:0000256" key="4">
    <source>
        <dbReference type="ARBA" id="ARBA00022989"/>
    </source>
</evidence>
<feature type="transmembrane region" description="Helical" evidence="6">
    <location>
        <begin position="68"/>
        <end position="87"/>
    </location>
</feature>
<accession>A0ABV6PVZ1</accession>
<dbReference type="InterPro" id="IPR037185">
    <property type="entry name" value="EmrE-like"/>
</dbReference>
<keyword evidence="5 6" id="KW-0472">Membrane</keyword>
<proteinExistence type="inferred from homology"/>
<dbReference type="PANTHER" id="PTHR32322:SF2">
    <property type="entry name" value="EAMA DOMAIN-CONTAINING PROTEIN"/>
    <property type="match status" value="1"/>
</dbReference>
<evidence type="ECO:0000259" key="7">
    <source>
        <dbReference type="Pfam" id="PF00892"/>
    </source>
</evidence>
<evidence type="ECO:0000256" key="5">
    <source>
        <dbReference type="ARBA" id="ARBA00023136"/>
    </source>
</evidence>
<comment type="subcellular location">
    <subcellularLocation>
        <location evidence="1">Membrane</location>
        <topology evidence="1">Multi-pass membrane protein</topology>
    </subcellularLocation>
</comment>
<gene>
    <name evidence="8" type="ORF">ACFFGG_11730</name>
</gene>
<evidence type="ECO:0000256" key="2">
    <source>
        <dbReference type="ARBA" id="ARBA00007362"/>
    </source>
</evidence>
<feature type="transmembrane region" description="Helical" evidence="6">
    <location>
        <begin position="183"/>
        <end position="202"/>
    </location>
</feature>
<dbReference type="SUPFAM" id="SSF103481">
    <property type="entry name" value="Multidrug resistance efflux transporter EmrE"/>
    <property type="match status" value="2"/>
</dbReference>
<feature type="domain" description="EamA" evidence="7">
    <location>
        <begin position="152"/>
        <end position="288"/>
    </location>
</feature>
<feature type="transmembrane region" description="Helical" evidence="6">
    <location>
        <begin position="155"/>
        <end position="171"/>
    </location>
</feature>
<organism evidence="8 9">
    <name type="scientific">Ottowia pentelensis</name>
    <dbReference type="NCBI Taxonomy" id="511108"/>
    <lineage>
        <taxon>Bacteria</taxon>
        <taxon>Pseudomonadati</taxon>
        <taxon>Pseudomonadota</taxon>
        <taxon>Betaproteobacteria</taxon>
        <taxon>Burkholderiales</taxon>
        <taxon>Comamonadaceae</taxon>
        <taxon>Ottowia</taxon>
    </lineage>
</organism>
<dbReference type="EMBL" id="JBHLTN010000021">
    <property type="protein sequence ID" value="MFC0593228.1"/>
    <property type="molecule type" value="Genomic_DNA"/>
</dbReference>
<dbReference type="Pfam" id="PF00892">
    <property type="entry name" value="EamA"/>
    <property type="match status" value="2"/>
</dbReference>
<feature type="transmembrane region" description="Helical" evidence="6">
    <location>
        <begin position="124"/>
        <end position="143"/>
    </location>
</feature>
<keyword evidence="9" id="KW-1185">Reference proteome</keyword>
<evidence type="ECO:0000256" key="6">
    <source>
        <dbReference type="SAM" id="Phobius"/>
    </source>
</evidence>
<dbReference type="PANTHER" id="PTHR32322">
    <property type="entry name" value="INNER MEMBRANE TRANSPORTER"/>
    <property type="match status" value="1"/>
</dbReference>
<protein>
    <submittedName>
        <fullName evidence="8">DMT family transporter</fullName>
    </submittedName>
</protein>
<reference evidence="8 9" key="1">
    <citation type="submission" date="2024-09" db="EMBL/GenBank/DDBJ databases">
        <authorList>
            <person name="Sun Q."/>
            <person name="Mori K."/>
        </authorList>
    </citation>
    <scope>NUCLEOTIDE SEQUENCE [LARGE SCALE GENOMIC DNA]</scope>
    <source>
        <strain evidence="8 9">NCAIM B.02336</strain>
    </source>
</reference>
<keyword evidence="4 6" id="KW-1133">Transmembrane helix</keyword>
<name>A0ABV6PVZ1_9BURK</name>
<comment type="caution">
    <text evidence="8">The sequence shown here is derived from an EMBL/GenBank/DDBJ whole genome shotgun (WGS) entry which is preliminary data.</text>
</comment>
<dbReference type="InterPro" id="IPR000620">
    <property type="entry name" value="EamA_dom"/>
</dbReference>
<evidence type="ECO:0000256" key="3">
    <source>
        <dbReference type="ARBA" id="ARBA00022692"/>
    </source>
</evidence>
<sequence>MNALVSIWSMIILSTLFWGSNFNAAHALAGELPALTSAAERFVLASVVFLAVRLWRGRAESVLHARDAGVLVPLGLLGVFGFNYAFFEAMTSTSALNAALIMALSPLVSVLLSARMLKTPIGAVQWVGIGLAFAGVCLVITGGHLGQLHVATGDAWMLVACLAWSFYSVASKRYAAHIPPMQFARWTVLVGTLALVVAAAWLEASGPALAHASLGAHAILAYMGVCGGYLAYVFWLRGVQAIGPDKAAIAFNLVPVFTLLVNLLLGQIPDASQVAGMVAVLAGVLVFNRWLRWPATPRQRAV</sequence>
<feature type="transmembrane region" description="Helical" evidence="6">
    <location>
        <begin position="247"/>
        <end position="265"/>
    </location>
</feature>
<feature type="transmembrane region" description="Helical" evidence="6">
    <location>
        <begin position="271"/>
        <end position="291"/>
    </location>
</feature>
<evidence type="ECO:0000256" key="1">
    <source>
        <dbReference type="ARBA" id="ARBA00004141"/>
    </source>
</evidence>
<dbReference type="RefSeq" id="WP_377483283.1">
    <property type="nucleotide sequence ID" value="NZ_JBHLTN010000021.1"/>
</dbReference>